<keyword evidence="1" id="KW-0597">Phosphoprotein</keyword>
<feature type="modified residue" description="4-aspartylphosphate" evidence="1">
    <location>
        <position position="57"/>
    </location>
</feature>
<evidence type="ECO:0000259" key="3">
    <source>
        <dbReference type="PROSITE" id="PS50930"/>
    </source>
</evidence>
<dbReference type="RefSeq" id="WP_013595514.1">
    <property type="nucleotide sequence ID" value="NC_015138.1"/>
</dbReference>
<dbReference type="OrthoDB" id="236568at2"/>
<dbReference type="Proteomes" id="UP000002482">
    <property type="component" value="Chromosome"/>
</dbReference>
<dbReference type="Pfam" id="PF04397">
    <property type="entry name" value="LytTR"/>
    <property type="match status" value="1"/>
</dbReference>
<evidence type="ECO:0000313" key="4">
    <source>
        <dbReference type="EMBL" id="ADX47025.1"/>
    </source>
</evidence>
<dbReference type="PANTHER" id="PTHR37299:SF1">
    <property type="entry name" value="STAGE 0 SPORULATION PROTEIN A HOMOLOG"/>
    <property type="match status" value="1"/>
</dbReference>
<dbReference type="PROSITE" id="PS50930">
    <property type="entry name" value="HTH_LYTTR"/>
    <property type="match status" value="1"/>
</dbReference>
<dbReference type="PROSITE" id="PS50110">
    <property type="entry name" value="RESPONSE_REGULATORY"/>
    <property type="match status" value="1"/>
</dbReference>
<name>F0Q7F2_PARA1</name>
<gene>
    <name evidence="4" type="ordered locus">Acav_3123</name>
</gene>
<reference evidence="4" key="1">
    <citation type="submission" date="2011-02" db="EMBL/GenBank/DDBJ databases">
        <title>Complete sequence of Acidovorax avenae subsp. avenae ATCC 19860.</title>
        <authorList>
            <consortium name="US DOE Joint Genome Institute"/>
            <person name="Lucas S."/>
            <person name="Copeland A."/>
            <person name="Lapidus A."/>
            <person name="Cheng J.-F."/>
            <person name="Goodwin L."/>
            <person name="Pitluck S."/>
            <person name="Chertkov O."/>
            <person name="Held B."/>
            <person name="Detter J.C."/>
            <person name="Han C."/>
            <person name="Tapia R."/>
            <person name="Land M."/>
            <person name="Hauser L."/>
            <person name="Kyrpides N."/>
            <person name="Ivanova N."/>
            <person name="Ovchinnikova G."/>
            <person name="Pagani I."/>
            <person name="Gordon S."/>
            <person name="Woyke T."/>
        </authorList>
    </citation>
    <scope>NUCLEOTIDE SEQUENCE</scope>
    <source>
        <strain evidence="4">ATCC 19860</strain>
    </source>
</reference>
<evidence type="ECO:0000256" key="1">
    <source>
        <dbReference type="PROSITE-ProRule" id="PRU00169"/>
    </source>
</evidence>
<sequence length="289" mass="31340">MQAPRALIAEDEPLLAAALRQDLARAWPELQIAATVGDGDSAVHQALALRPDVLWFDIRMPGRSGLDAALEIAGAWPLQEAPFPALVFVTAYDQYAVQAFEAQALDYLLKPVQAPRLLKTVRKIQAVLAARAGRPDGGTAAEAGAPPRDEAGLEALVERLRGLLPAAAFPAAGVAPPRPDAAPLTVIQASSGTRIHLVPVADVLVFEAADKYVRVLTARQEYLIRTPLKELAAQLEPEVFWQIHRGTLVRASGIESVERDEAGRLHLHLRERPGRLPVSRLHAHRFKAM</sequence>
<dbReference type="GeneID" id="34239454"/>
<dbReference type="InterPro" id="IPR011006">
    <property type="entry name" value="CheY-like_superfamily"/>
</dbReference>
<dbReference type="InterPro" id="IPR046947">
    <property type="entry name" value="LytR-like"/>
</dbReference>
<dbReference type="PANTHER" id="PTHR37299">
    <property type="entry name" value="TRANSCRIPTIONAL REGULATOR-RELATED"/>
    <property type="match status" value="1"/>
</dbReference>
<feature type="domain" description="Response regulatory" evidence="2">
    <location>
        <begin position="5"/>
        <end position="125"/>
    </location>
</feature>
<dbReference type="AlphaFoldDB" id="F0Q7F2"/>
<feature type="domain" description="HTH LytTR-type" evidence="3">
    <location>
        <begin position="187"/>
        <end position="289"/>
    </location>
</feature>
<dbReference type="GO" id="GO:0000156">
    <property type="term" value="F:phosphorelay response regulator activity"/>
    <property type="evidence" value="ECO:0007669"/>
    <property type="project" value="InterPro"/>
</dbReference>
<dbReference type="Pfam" id="PF00072">
    <property type="entry name" value="Response_reg"/>
    <property type="match status" value="1"/>
</dbReference>
<dbReference type="InterPro" id="IPR001789">
    <property type="entry name" value="Sig_transdc_resp-reg_receiver"/>
</dbReference>
<dbReference type="Gene3D" id="3.40.50.2300">
    <property type="match status" value="1"/>
</dbReference>
<dbReference type="SMART" id="SM00850">
    <property type="entry name" value="LytTR"/>
    <property type="match status" value="1"/>
</dbReference>
<dbReference type="SMART" id="SM00448">
    <property type="entry name" value="REC"/>
    <property type="match status" value="1"/>
</dbReference>
<protein>
    <submittedName>
        <fullName evidence="4">Two component transcriptional regulator, LytTR family</fullName>
    </submittedName>
</protein>
<dbReference type="KEGG" id="aaa:Acav_3123"/>
<dbReference type="GO" id="GO:0003677">
    <property type="term" value="F:DNA binding"/>
    <property type="evidence" value="ECO:0007669"/>
    <property type="project" value="InterPro"/>
</dbReference>
<evidence type="ECO:0000259" key="2">
    <source>
        <dbReference type="PROSITE" id="PS50110"/>
    </source>
</evidence>
<dbReference type="EMBL" id="CP002521">
    <property type="protein sequence ID" value="ADX47025.1"/>
    <property type="molecule type" value="Genomic_DNA"/>
</dbReference>
<accession>F0Q7F2</accession>
<dbReference type="HOGENOM" id="CLU_000445_14_1_4"/>
<keyword evidence="5" id="KW-1185">Reference proteome</keyword>
<evidence type="ECO:0000313" key="5">
    <source>
        <dbReference type="Proteomes" id="UP000002482"/>
    </source>
</evidence>
<dbReference type="InterPro" id="IPR007492">
    <property type="entry name" value="LytTR_DNA-bd_dom"/>
</dbReference>
<dbReference type="SUPFAM" id="SSF52172">
    <property type="entry name" value="CheY-like"/>
    <property type="match status" value="1"/>
</dbReference>
<organism evidence="4 5">
    <name type="scientific">Paracidovorax avenae (strain ATCC 19860 / DSM 7227 / CCUG 15838 / JCM 20985 / LMG 2117 / NCPPB 1011)</name>
    <name type="common">Acidovorax avenae</name>
    <dbReference type="NCBI Taxonomy" id="643561"/>
    <lineage>
        <taxon>Bacteria</taxon>
        <taxon>Pseudomonadati</taxon>
        <taxon>Pseudomonadota</taxon>
        <taxon>Betaproteobacteria</taxon>
        <taxon>Burkholderiales</taxon>
        <taxon>Comamonadaceae</taxon>
        <taxon>Paracidovorax</taxon>
    </lineage>
</organism>
<dbReference type="Gene3D" id="2.40.50.1020">
    <property type="entry name" value="LytTr DNA-binding domain"/>
    <property type="match status" value="1"/>
</dbReference>
<proteinExistence type="predicted"/>